<accession>A0A4U0X805</accession>
<comment type="caution">
    <text evidence="2">The sequence shown here is derived from an EMBL/GenBank/DDBJ whole genome shotgun (WGS) entry which is preliminary data.</text>
</comment>
<organism evidence="2 3">
    <name type="scientific">Cryomyces minteri</name>
    <dbReference type="NCBI Taxonomy" id="331657"/>
    <lineage>
        <taxon>Eukaryota</taxon>
        <taxon>Fungi</taxon>
        <taxon>Dikarya</taxon>
        <taxon>Ascomycota</taxon>
        <taxon>Pezizomycotina</taxon>
        <taxon>Dothideomycetes</taxon>
        <taxon>Dothideomycetes incertae sedis</taxon>
        <taxon>Cryomyces</taxon>
    </lineage>
</organism>
<feature type="non-terminal residue" evidence="2">
    <location>
        <position position="514"/>
    </location>
</feature>
<keyword evidence="3" id="KW-1185">Reference proteome</keyword>
<dbReference type="Proteomes" id="UP000308768">
    <property type="component" value="Unassembled WGS sequence"/>
</dbReference>
<dbReference type="AlphaFoldDB" id="A0A4U0X805"/>
<feature type="region of interest" description="Disordered" evidence="1">
    <location>
        <begin position="330"/>
        <end position="352"/>
    </location>
</feature>
<proteinExistence type="predicted"/>
<sequence>MKQGKWCFNTAYLKNSEPPLDRDVLVFSTKQETPTNLCGASITTALGRTATMGGVIEVDGEYFGMTVSHLFDENPPTSSPSSSLTLDFDEDDLDLHIINTQAQPEHAIDHDDREEPRKASTEDCEHAVIPNFFEFPVRPSGSLASSFAASPPAFSKQTAGARLGVLKALSTGSVSGDWSSSNNLDWALVSVEHAQLQKRNTFIVRYQDDTEHKIISNSVAYAMSGEGCTVYLATGTRGVVSGLSIKGPSTLGINEGLLEVWVVQLNETKPGDCGSWAFGTNGELLGMLIATCVALCEAYLAPVWAVLGDIRRTGRTARLPLEGTTSALPERHSRVVSASASRKKPLGTHYLPPKSSVYGDLSSKRDKGAGKQINLSPFASHALVPEEQLFEEPPSKYWTLHAPPASTEYTRSLRAPTVYASNPSTLDYAEVQSSTSTWGRYPPPLSWSNLKSDSEMVQHLRTNLNLTDLPEVERPRLLLQAAQAGHEKTVELLLEEGFADAKSGITIQKLLCTA</sequence>
<dbReference type="OrthoDB" id="409136at2759"/>
<evidence type="ECO:0000256" key="1">
    <source>
        <dbReference type="SAM" id="MobiDB-lite"/>
    </source>
</evidence>
<evidence type="ECO:0000313" key="2">
    <source>
        <dbReference type="EMBL" id="TKA72682.1"/>
    </source>
</evidence>
<evidence type="ECO:0000313" key="3">
    <source>
        <dbReference type="Proteomes" id="UP000308768"/>
    </source>
</evidence>
<reference evidence="2 3" key="1">
    <citation type="submission" date="2017-03" db="EMBL/GenBank/DDBJ databases">
        <title>Genomes of endolithic fungi from Antarctica.</title>
        <authorList>
            <person name="Coleine C."/>
            <person name="Masonjones S."/>
            <person name="Stajich J.E."/>
        </authorList>
    </citation>
    <scope>NUCLEOTIDE SEQUENCE [LARGE SCALE GENOMIC DNA]</scope>
    <source>
        <strain evidence="2 3">CCFEE 5187</strain>
    </source>
</reference>
<name>A0A4U0X805_9PEZI</name>
<dbReference type="EMBL" id="NAJN01000482">
    <property type="protein sequence ID" value="TKA72682.1"/>
    <property type="molecule type" value="Genomic_DNA"/>
</dbReference>
<protein>
    <submittedName>
        <fullName evidence="2">Uncharacterized protein</fullName>
    </submittedName>
</protein>
<gene>
    <name evidence="2" type="ORF">B0A49_06682</name>
</gene>